<dbReference type="RefSeq" id="XP_044716460.1">
    <property type="nucleotide sequence ID" value="XM_044868463.1"/>
</dbReference>
<gene>
    <name evidence="2" type="ORF">HRG_09992</name>
</gene>
<sequence>MMWKAICAWHVSPVRAGCAVPYVARNSPVATWKSIDLQKAWAVSTAGEAVKKQIKALAAGPVYEDVVLFSEDPASVLGAEVVELVSWIHPTANMDDDRKNKVKHGFSKFQKAISTHSPEADGGLVAGWGQVEFDHAGVPSRRFTSFIGWKSVDAHYKCKETPPFTENIHWLAENGDTGVEMVHYPDFTWLFPSRTDQAPAVELDIVGSSREQQLRRQAEAVFDNPQRSVFLNYNFDSPAALRFPEARLATLQFPETAYLLQMLANETGELA</sequence>
<accession>A0A9P8MTJ7</accession>
<keyword evidence="1" id="KW-0732">Signal</keyword>
<organism evidence="2 3">
    <name type="scientific">Hirsutella rhossiliensis</name>
    <dbReference type="NCBI Taxonomy" id="111463"/>
    <lineage>
        <taxon>Eukaryota</taxon>
        <taxon>Fungi</taxon>
        <taxon>Dikarya</taxon>
        <taxon>Ascomycota</taxon>
        <taxon>Pezizomycotina</taxon>
        <taxon>Sordariomycetes</taxon>
        <taxon>Hypocreomycetidae</taxon>
        <taxon>Hypocreales</taxon>
        <taxon>Ophiocordycipitaceae</taxon>
        <taxon>Hirsutella</taxon>
    </lineage>
</organism>
<feature type="chain" id="PRO_5040510357" evidence="1">
    <location>
        <begin position="17"/>
        <end position="271"/>
    </location>
</feature>
<name>A0A9P8MTJ7_9HYPO</name>
<protein>
    <submittedName>
        <fullName evidence="2">Uncharacterized protein</fullName>
    </submittedName>
</protein>
<evidence type="ECO:0000313" key="2">
    <source>
        <dbReference type="EMBL" id="KAH0958947.1"/>
    </source>
</evidence>
<dbReference type="OrthoDB" id="3830579at2759"/>
<evidence type="ECO:0000256" key="1">
    <source>
        <dbReference type="SAM" id="SignalP"/>
    </source>
</evidence>
<proteinExistence type="predicted"/>
<keyword evidence="3" id="KW-1185">Reference proteome</keyword>
<reference evidence="2" key="1">
    <citation type="submission" date="2021-09" db="EMBL/GenBank/DDBJ databases">
        <title>A high-quality genome of the endoparasitic fungus Hirsutella rhossiliensis with a comparison of Hirsutella genomes reveals transposable elements contributing to genome size variation.</title>
        <authorList>
            <person name="Lin R."/>
            <person name="Jiao Y."/>
            <person name="Sun X."/>
            <person name="Ling J."/>
            <person name="Xie B."/>
            <person name="Cheng X."/>
        </authorList>
    </citation>
    <scope>NUCLEOTIDE SEQUENCE</scope>
    <source>
        <strain evidence="2">HR02</strain>
    </source>
</reference>
<comment type="caution">
    <text evidence="2">The sequence shown here is derived from an EMBL/GenBank/DDBJ whole genome shotgun (WGS) entry which is preliminary data.</text>
</comment>
<feature type="signal peptide" evidence="1">
    <location>
        <begin position="1"/>
        <end position="16"/>
    </location>
</feature>
<evidence type="ECO:0000313" key="3">
    <source>
        <dbReference type="Proteomes" id="UP000824596"/>
    </source>
</evidence>
<dbReference type="Proteomes" id="UP000824596">
    <property type="component" value="Unassembled WGS sequence"/>
</dbReference>
<dbReference type="GeneID" id="68359121"/>
<dbReference type="AlphaFoldDB" id="A0A9P8MTJ7"/>
<dbReference type="EMBL" id="JAIZPD010000014">
    <property type="protein sequence ID" value="KAH0958947.1"/>
    <property type="molecule type" value="Genomic_DNA"/>
</dbReference>